<dbReference type="PRINTS" id="PR01713">
    <property type="entry name" value="NUCEPIMERASE"/>
</dbReference>
<sequence length="331" mass="35261">MTHETDAHAEPTPAASDALLASDASADLSDRTVLITGGAGFVGSHLAEALVADNEVRVLDDLSGGVREHVPAGADLVEGDVCDSETVAEAMDGADLVFHEAALVSVEKSVESPPESNRINAAATVNLLEQARDEDARVVLASSAAVYGHPESVPVSEGDSKDPTSPYGIDKLALDHYARRYHDLYGLETVPLRYFNVYGPRQNPEYSAVVNVFFRQAADGGPVTVEGDGEQTRDFVHVRDVVRANLLAATTDRVGEPFNVGTGHSVTVRDLAETVVEVTDSDAEITHVDPRPGDIRHSEADISKARSELGYEPAVSLETGLRELAEEKGLR</sequence>
<dbReference type="InterPro" id="IPR036291">
    <property type="entry name" value="NAD(P)-bd_dom_sf"/>
</dbReference>
<dbReference type="Proteomes" id="UP001596407">
    <property type="component" value="Unassembled WGS sequence"/>
</dbReference>
<evidence type="ECO:0000259" key="2">
    <source>
        <dbReference type="Pfam" id="PF01370"/>
    </source>
</evidence>
<name>A0ABD5WII2_9EURY</name>
<comment type="caution">
    <text evidence="3">The sequence shown here is derived from an EMBL/GenBank/DDBJ whole genome shotgun (WGS) entry which is preliminary data.</text>
</comment>
<proteinExistence type="inferred from homology"/>
<protein>
    <submittedName>
        <fullName evidence="3">NAD-dependent epimerase/dehydratase family protein</fullName>
    </submittedName>
</protein>
<dbReference type="Gene3D" id="3.40.50.720">
    <property type="entry name" value="NAD(P)-binding Rossmann-like Domain"/>
    <property type="match status" value="1"/>
</dbReference>
<dbReference type="EMBL" id="JBHSZH010000005">
    <property type="protein sequence ID" value="MFC7080013.1"/>
    <property type="molecule type" value="Genomic_DNA"/>
</dbReference>
<accession>A0ABD5WII2</accession>
<evidence type="ECO:0000256" key="1">
    <source>
        <dbReference type="ARBA" id="ARBA00007637"/>
    </source>
</evidence>
<reference evidence="3 4" key="1">
    <citation type="journal article" date="2019" name="Int. J. Syst. Evol. Microbiol.">
        <title>The Global Catalogue of Microorganisms (GCM) 10K type strain sequencing project: providing services to taxonomists for standard genome sequencing and annotation.</title>
        <authorList>
            <consortium name="The Broad Institute Genomics Platform"/>
            <consortium name="The Broad Institute Genome Sequencing Center for Infectious Disease"/>
            <person name="Wu L."/>
            <person name="Ma J."/>
        </authorList>
    </citation>
    <scope>NUCLEOTIDE SEQUENCE [LARGE SCALE GENOMIC DNA]</scope>
    <source>
        <strain evidence="3 4">DT72</strain>
    </source>
</reference>
<dbReference type="GeneID" id="79303409"/>
<comment type="similarity">
    <text evidence="1">Belongs to the NAD(P)-dependent epimerase/dehydratase family.</text>
</comment>
<evidence type="ECO:0000313" key="3">
    <source>
        <dbReference type="EMBL" id="MFC7080013.1"/>
    </source>
</evidence>
<feature type="domain" description="NAD-dependent epimerase/dehydratase" evidence="2">
    <location>
        <begin position="33"/>
        <end position="261"/>
    </location>
</feature>
<dbReference type="InterPro" id="IPR001509">
    <property type="entry name" value="Epimerase_deHydtase"/>
</dbReference>
<dbReference type="PANTHER" id="PTHR43000">
    <property type="entry name" value="DTDP-D-GLUCOSE 4,6-DEHYDRATASE-RELATED"/>
    <property type="match status" value="1"/>
</dbReference>
<dbReference type="RefSeq" id="WP_276278864.1">
    <property type="nucleotide sequence ID" value="NZ_CP119809.1"/>
</dbReference>
<organism evidence="3 4">
    <name type="scientific">Halorussus caseinilyticus</name>
    <dbReference type="NCBI Taxonomy" id="3034025"/>
    <lineage>
        <taxon>Archaea</taxon>
        <taxon>Methanobacteriati</taxon>
        <taxon>Methanobacteriota</taxon>
        <taxon>Stenosarchaea group</taxon>
        <taxon>Halobacteria</taxon>
        <taxon>Halobacteriales</taxon>
        <taxon>Haladaptataceae</taxon>
        <taxon>Halorussus</taxon>
    </lineage>
</organism>
<dbReference type="SUPFAM" id="SSF51735">
    <property type="entry name" value="NAD(P)-binding Rossmann-fold domains"/>
    <property type="match status" value="1"/>
</dbReference>
<dbReference type="AlphaFoldDB" id="A0ABD5WII2"/>
<dbReference type="Pfam" id="PF01370">
    <property type="entry name" value="Epimerase"/>
    <property type="match status" value="1"/>
</dbReference>
<dbReference type="Gene3D" id="3.90.25.10">
    <property type="entry name" value="UDP-galactose 4-epimerase, domain 1"/>
    <property type="match status" value="1"/>
</dbReference>
<keyword evidence="4" id="KW-1185">Reference proteome</keyword>
<evidence type="ECO:0000313" key="4">
    <source>
        <dbReference type="Proteomes" id="UP001596407"/>
    </source>
</evidence>
<gene>
    <name evidence="3" type="ORF">ACFQJ6_07680</name>
</gene>